<organism evidence="2 3">
    <name type="scientific">Lacihabitans soyangensis</name>
    <dbReference type="NCBI Taxonomy" id="869394"/>
    <lineage>
        <taxon>Bacteria</taxon>
        <taxon>Pseudomonadati</taxon>
        <taxon>Bacteroidota</taxon>
        <taxon>Cytophagia</taxon>
        <taxon>Cytophagales</taxon>
        <taxon>Leadbetterellaceae</taxon>
        <taxon>Lacihabitans</taxon>
    </lineage>
</organism>
<reference evidence="2 3" key="1">
    <citation type="submission" date="2018-11" db="EMBL/GenBank/DDBJ databases">
        <title>Novel bacteria species description.</title>
        <authorList>
            <person name="Han J.-H."/>
        </authorList>
    </citation>
    <scope>NUCLEOTIDE SEQUENCE [LARGE SCALE GENOMIC DNA]</scope>
    <source>
        <strain evidence="2 3">KCTC23259</strain>
    </source>
</reference>
<dbReference type="Proteomes" id="UP001204144">
    <property type="component" value="Unassembled WGS sequence"/>
</dbReference>
<keyword evidence="1" id="KW-0472">Membrane</keyword>
<gene>
    <name evidence="2" type="ORF">EGI31_23320</name>
</gene>
<evidence type="ECO:0000313" key="2">
    <source>
        <dbReference type="EMBL" id="MCP9765877.1"/>
    </source>
</evidence>
<dbReference type="InterPro" id="IPR025250">
    <property type="entry name" value="DUF4199"/>
</dbReference>
<feature type="transmembrane region" description="Helical" evidence="1">
    <location>
        <begin position="67"/>
        <end position="93"/>
    </location>
</feature>
<dbReference type="Pfam" id="PF13858">
    <property type="entry name" value="DUF4199"/>
    <property type="match status" value="1"/>
</dbReference>
<sequence length="170" mass="18925">MQKIILKNGLIAGLIVSIFMVCSMAYVYNSEHAEGSMLIGYVSMLAAFSFVFIGIKNYRDKVSDGKITFFTAFKIGIAISAIASLMYVLAWGIEFHFFMPDFLDKYVASEIDKLKTLNLSTAELETKTKEIESSKGFYDNVFSFSAITFAEIFPVGLVVTIVSSLILKKK</sequence>
<accession>A0AAE3KUR8</accession>
<feature type="transmembrane region" description="Helical" evidence="1">
    <location>
        <begin position="35"/>
        <end position="55"/>
    </location>
</feature>
<dbReference type="AlphaFoldDB" id="A0AAE3KUR8"/>
<keyword evidence="1" id="KW-1133">Transmembrane helix</keyword>
<evidence type="ECO:0000313" key="3">
    <source>
        <dbReference type="Proteomes" id="UP001204144"/>
    </source>
</evidence>
<keyword evidence="1" id="KW-0812">Transmembrane</keyword>
<dbReference type="EMBL" id="RJUF01000194">
    <property type="protein sequence ID" value="MCP9765877.1"/>
    <property type="molecule type" value="Genomic_DNA"/>
</dbReference>
<evidence type="ECO:0000256" key="1">
    <source>
        <dbReference type="SAM" id="Phobius"/>
    </source>
</evidence>
<keyword evidence="3" id="KW-1185">Reference proteome</keyword>
<comment type="caution">
    <text evidence="2">The sequence shown here is derived from an EMBL/GenBank/DDBJ whole genome shotgun (WGS) entry which is preliminary data.</text>
</comment>
<proteinExistence type="predicted"/>
<name>A0AAE3KUR8_9BACT</name>
<feature type="transmembrane region" description="Helical" evidence="1">
    <location>
        <begin position="9"/>
        <end position="29"/>
    </location>
</feature>
<feature type="transmembrane region" description="Helical" evidence="1">
    <location>
        <begin position="142"/>
        <end position="167"/>
    </location>
</feature>
<protein>
    <submittedName>
        <fullName evidence="2">DUF4199 domain-containing protein</fullName>
    </submittedName>
</protein>
<dbReference type="RefSeq" id="WP_255039581.1">
    <property type="nucleotide sequence ID" value="NZ_RJUF01000194.1"/>
</dbReference>